<sequence length="329" mass="36247">MCPVLCILAVLLPLGLLVALNKYFRSRRLPPADKAVFITGCDRGFGETLAAQLSAGGYRIFAGCLNADSDGARKLRVNSNVTVIPVDVTSDEAVQAAVDVMKVELGEKGLWALVNNAGVAVFAETEWCTMAAYNHVIGVNLLGAIRVTKACLPLVRKTRGRVVNISSLAGRFALPGFTAYSASKFGCIGFSDALRREMEKFGVHVACLEPKLYRTAISDGEFHVRTCERMWAETADDVKVDYGDTYFRAFLDAMLKNLKYSSRRTYQVTDDLVHAVTAVYPYRRYVPSLKMQMITDAFMVQPQLVQDRGLLATTGVKCTPFSMRQRKAV</sequence>
<dbReference type="PRINTS" id="PR00080">
    <property type="entry name" value="SDRFAMILY"/>
</dbReference>
<comment type="similarity">
    <text evidence="1">Belongs to the short-chain dehydrogenases/reductases (SDR) family.</text>
</comment>
<keyword evidence="4" id="KW-1185">Reference proteome</keyword>
<feature type="chain" id="PRO_5046880400" evidence="2">
    <location>
        <begin position="20"/>
        <end position="329"/>
    </location>
</feature>
<dbReference type="Proteomes" id="UP001164746">
    <property type="component" value="Chromosome 2"/>
</dbReference>
<feature type="signal peptide" evidence="2">
    <location>
        <begin position="1"/>
        <end position="19"/>
    </location>
</feature>
<dbReference type="EMBL" id="CP111013">
    <property type="protein sequence ID" value="WAQ96614.1"/>
    <property type="molecule type" value="Genomic_DNA"/>
</dbReference>
<evidence type="ECO:0000256" key="1">
    <source>
        <dbReference type="RuleBase" id="RU000363"/>
    </source>
</evidence>
<evidence type="ECO:0000256" key="2">
    <source>
        <dbReference type="SAM" id="SignalP"/>
    </source>
</evidence>
<dbReference type="PANTHER" id="PTHR43313">
    <property type="entry name" value="SHORT-CHAIN DEHYDROGENASE/REDUCTASE FAMILY 9C"/>
    <property type="match status" value="1"/>
</dbReference>
<protein>
    <submittedName>
        <fullName evidence="3">H17B6-like protein</fullName>
    </submittedName>
</protein>
<dbReference type="InterPro" id="IPR036291">
    <property type="entry name" value="NAD(P)-bd_dom_sf"/>
</dbReference>
<name>A0ABY7DFZ0_MYAAR</name>
<evidence type="ECO:0000313" key="3">
    <source>
        <dbReference type="EMBL" id="WAQ96614.1"/>
    </source>
</evidence>
<dbReference type="PANTHER" id="PTHR43313:SF36">
    <property type="entry name" value="D-BETA-HYDROXYBUTYRATE DEHYDROGENASE, MITOCHONDRIAL"/>
    <property type="match status" value="1"/>
</dbReference>
<dbReference type="PRINTS" id="PR00081">
    <property type="entry name" value="GDHRDH"/>
</dbReference>
<organism evidence="3 4">
    <name type="scientific">Mya arenaria</name>
    <name type="common">Soft-shell clam</name>
    <dbReference type="NCBI Taxonomy" id="6604"/>
    <lineage>
        <taxon>Eukaryota</taxon>
        <taxon>Metazoa</taxon>
        <taxon>Spiralia</taxon>
        <taxon>Lophotrochozoa</taxon>
        <taxon>Mollusca</taxon>
        <taxon>Bivalvia</taxon>
        <taxon>Autobranchia</taxon>
        <taxon>Heteroconchia</taxon>
        <taxon>Euheterodonta</taxon>
        <taxon>Imparidentia</taxon>
        <taxon>Neoheterodontei</taxon>
        <taxon>Myida</taxon>
        <taxon>Myoidea</taxon>
        <taxon>Myidae</taxon>
        <taxon>Mya</taxon>
    </lineage>
</organism>
<proteinExistence type="inferred from homology"/>
<keyword evidence="2" id="KW-0732">Signal</keyword>
<gene>
    <name evidence="3" type="ORF">MAR_029304</name>
</gene>
<dbReference type="InterPro" id="IPR002347">
    <property type="entry name" value="SDR_fam"/>
</dbReference>
<dbReference type="Pfam" id="PF00106">
    <property type="entry name" value="adh_short"/>
    <property type="match status" value="1"/>
</dbReference>
<dbReference type="SUPFAM" id="SSF51735">
    <property type="entry name" value="NAD(P)-binding Rossmann-fold domains"/>
    <property type="match status" value="1"/>
</dbReference>
<accession>A0ABY7DFZ0</accession>
<reference evidence="3" key="1">
    <citation type="submission" date="2022-11" db="EMBL/GenBank/DDBJ databases">
        <title>Centuries of genome instability and evolution in soft-shell clam transmissible cancer (bioRxiv).</title>
        <authorList>
            <person name="Hart S.F.M."/>
            <person name="Yonemitsu M.A."/>
            <person name="Giersch R.M."/>
            <person name="Beal B.F."/>
            <person name="Arriagada G."/>
            <person name="Davis B.W."/>
            <person name="Ostrander E.A."/>
            <person name="Goff S.P."/>
            <person name="Metzger M.J."/>
        </authorList>
    </citation>
    <scope>NUCLEOTIDE SEQUENCE</scope>
    <source>
        <strain evidence="3">MELC-2E11</strain>
        <tissue evidence="3">Siphon/mantle</tissue>
    </source>
</reference>
<dbReference type="Gene3D" id="3.40.50.720">
    <property type="entry name" value="NAD(P)-binding Rossmann-like Domain"/>
    <property type="match status" value="1"/>
</dbReference>
<evidence type="ECO:0000313" key="4">
    <source>
        <dbReference type="Proteomes" id="UP001164746"/>
    </source>
</evidence>